<feature type="region of interest" description="Disordered" evidence="1">
    <location>
        <begin position="1199"/>
        <end position="1234"/>
    </location>
</feature>
<feature type="compositionally biased region" description="Basic and acidic residues" evidence="1">
    <location>
        <begin position="157"/>
        <end position="168"/>
    </location>
</feature>
<feature type="compositionally biased region" description="Basic and acidic residues" evidence="1">
    <location>
        <begin position="857"/>
        <end position="868"/>
    </location>
</feature>
<dbReference type="PROSITE" id="PS50887">
    <property type="entry name" value="GGDEF"/>
    <property type="match status" value="1"/>
</dbReference>
<evidence type="ECO:0000313" key="4">
    <source>
        <dbReference type="Proteomes" id="UP000287547"/>
    </source>
</evidence>
<feature type="compositionally biased region" description="Basic and acidic residues" evidence="1">
    <location>
        <begin position="1163"/>
        <end position="1183"/>
    </location>
</feature>
<accession>A0A428Z7B9</accession>
<comment type="caution">
    <text evidence="3">The sequence shown here is derived from an EMBL/GenBank/DDBJ whole genome shotgun (WGS) entry which is preliminary data.</text>
</comment>
<evidence type="ECO:0000313" key="3">
    <source>
        <dbReference type="EMBL" id="RSM83477.1"/>
    </source>
</evidence>
<feature type="compositionally biased region" description="Basic and acidic residues" evidence="1">
    <location>
        <begin position="771"/>
        <end position="782"/>
    </location>
</feature>
<organism evidence="3 4">
    <name type="scientific">Kibdelosporangium aridum</name>
    <dbReference type="NCBI Taxonomy" id="2030"/>
    <lineage>
        <taxon>Bacteria</taxon>
        <taxon>Bacillati</taxon>
        <taxon>Actinomycetota</taxon>
        <taxon>Actinomycetes</taxon>
        <taxon>Pseudonocardiales</taxon>
        <taxon>Pseudonocardiaceae</taxon>
        <taxon>Kibdelosporangium</taxon>
    </lineage>
</organism>
<protein>
    <recommendedName>
        <fullName evidence="2">GGDEF domain-containing protein</fullName>
    </recommendedName>
</protein>
<sequence>MVARERAAMDLAGQTRAGSDLIAADRAAPEWAGADPAAVDRVVGRAAVDRAAEDMHADDAERDAANIAEVESEEDWATTASAAVGSASDKPSRPKGRRAADADKPKWPDPSQNERDEETGLLNRQGLRRRLAAARRQARPTALTLVRLEPSGDEPEPEPHKKDPDSTDRFSAALIKAIDTVGAGRIPPEIDPDVLTSLADHVRDMAPHDAELARPEEGELAVLLPDTTRDEAEQFAATLRETVSASDWDPEDPARGVNVSTGVAQYQEGTSEDALLSAAREALTHTEQESERPDWQSVEPLYDLPPEDSGYTFIQEYAGLQSDVADPEMAEYLAGFPLPDYGRQWPSADEPGMPQDDSAEAEGGRSVLDRLDITRGSGGRRRAPDAFKADPSADYDQYAINQPMETYSNTGDEILAAAEEAERASIPQPPDPDEIPTPPDSPEVPIPPDPDVEPPPGRRRRPTEPDQPEPGNDPLEKPSPRPRFPTGPDIPAPEDPDADPDPQRRRWTSELDPDNPRARRLALPRDPTRRAVEPDDDPETTGRRRMPDADEPPQASATPGESTGRRRMPEPFEEPEFSSRMEPPKPDIGQSTGRRRMPEWPDDSEAQGGANPESRTAPGESTVRRRIQDAWPTEPESTGRRLTPEDAPEFGQRRVPEEEPEPGRRRMPEEALESGRRRVPEDDVVSLEAPSAPERTGRRRKPDTLDDFEYQRGTSLDPADVGRRRKPDPSDEELAESAGRRRKPDPVGPESESSDVRGEAETLGGYAGRRRMPDPEGLERDAPAGSGAEALGYDALGGGRADAAGHDALAGRGADVPERDALGGRRVGAPERDALGEPIGRRRMPESTNRAAISDEFGERQRPGEKTRPNVSESLGLEAILGEDTGRSASDSRTPRIRSDASSLREAILGQTSGPSDSGTQARSSVDNQNPVPDHETRPGRRRAPEPVGQDEPERRSESPVPPPQRQDALSTTQRQDAPPIQQRQNALPTSQRQDALPARQRQDALPEYQRPDALPTSQQQDPAPIQQRQDLLATSQQHDPPPTSQRPDAPDTSQRQNPPPTAQRQDPLPTQHREEALPPEQSGPVDDFPTNTPQVFSLGPEGLSRRPAVGESGVGKATEPVEKPIQPDESAVARRLSASGVDELSKRRLTEGRPERPRRRAERASDEAGDDRPSRLRRRERTDLKLADLLAEALVAYQSSTSETPDEDVLSAYEGLETATGEDTDRHRGETGY</sequence>
<feature type="region of interest" description="Disordered" evidence="1">
    <location>
        <begin position="69"/>
        <end position="168"/>
    </location>
</feature>
<evidence type="ECO:0000256" key="1">
    <source>
        <dbReference type="SAM" id="MobiDB-lite"/>
    </source>
</evidence>
<dbReference type="InterPro" id="IPR043128">
    <property type="entry name" value="Rev_trsase/Diguanyl_cyclase"/>
</dbReference>
<reference evidence="3 4" key="1">
    <citation type="submission" date="2018-05" db="EMBL/GenBank/DDBJ databases">
        <title>Evolution of GPA BGCs.</title>
        <authorList>
            <person name="Waglechner N."/>
            <person name="Wright G.D."/>
        </authorList>
    </citation>
    <scope>NUCLEOTIDE SEQUENCE [LARGE SCALE GENOMIC DNA]</scope>
    <source>
        <strain evidence="3 4">A82846</strain>
    </source>
</reference>
<feature type="compositionally biased region" description="Polar residues" evidence="1">
    <location>
        <begin position="910"/>
        <end position="931"/>
    </location>
</feature>
<feature type="compositionally biased region" description="Basic and acidic residues" evidence="1">
    <location>
        <begin position="815"/>
        <end position="845"/>
    </location>
</feature>
<feature type="compositionally biased region" description="Basic and acidic residues" evidence="1">
    <location>
        <begin position="651"/>
        <end position="681"/>
    </location>
</feature>
<feature type="compositionally biased region" description="Low complexity" evidence="1">
    <location>
        <begin position="77"/>
        <end position="88"/>
    </location>
</feature>
<feature type="region of interest" description="Disordered" evidence="1">
    <location>
        <begin position="281"/>
        <end position="309"/>
    </location>
</feature>
<dbReference type="InterPro" id="IPR000160">
    <property type="entry name" value="GGDEF_dom"/>
</dbReference>
<dbReference type="Proteomes" id="UP000287547">
    <property type="component" value="Unassembled WGS sequence"/>
</dbReference>
<feature type="compositionally biased region" description="Polar residues" evidence="1">
    <location>
        <begin position="399"/>
        <end position="411"/>
    </location>
</feature>
<dbReference type="AlphaFoldDB" id="A0A428Z7B9"/>
<feature type="compositionally biased region" description="Pro residues" evidence="1">
    <location>
        <begin position="427"/>
        <end position="455"/>
    </location>
</feature>
<dbReference type="SUPFAM" id="SSF55073">
    <property type="entry name" value="Nucleotide cyclase"/>
    <property type="match status" value="1"/>
</dbReference>
<proteinExistence type="predicted"/>
<dbReference type="Gene3D" id="3.30.70.270">
    <property type="match status" value="1"/>
</dbReference>
<feature type="compositionally biased region" description="Basic residues" evidence="1">
    <location>
        <begin position="126"/>
        <end position="138"/>
    </location>
</feature>
<feature type="compositionally biased region" description="Basic and acidic residues" evidence="1">
    <location>
        <begin position="282"/>
        <end position="294"/>
    </location>
</feature>
<feature type="compositionally biased region" description="Basic and acidic residues" evidence="1">
    <location>
        <begin position="501"/>
        <end position="517"/>
    </location>
</feature>
<feature type="compositionally biased region" description="Basic and acidic residues" evidence="1">
    <location>
        <begin position="1224"/>
        <end position="1234"/>
    </location>
</feature>
<dbReference type="InterPro" id="IPR029787">
    <property type="entry name" value="Nucleotide_cyclase"/>
</dbReference>
<feature type="region of interest" description="Disordered" evidence="1">
    <location>
        <begin position="341"/>
        <end position="1183"/>
    </location>
</feature>
<evidence type="ECO:0000259" key="2">
    <source>
        <dbReference type="PROSITE" id="PS50887"/>
    </source>
</evidence>
<feature type="compositionally biased region" description="Polar residues" evidence="1">
    <location>
        <begin position="968"/>
        <end position="994"/>
    </location>
</feature>
<feature type="compositionally biased region" description="Basic and acidic residues" evidence="1">
    <location>
        <begin position="98"/>
        <end position="107"/>
    </location>
</feature>
<name>A0A428Z7B9_KIBAR</name>
<feature type="compositionally biased region" description="Basic and acidic residues" evidence="1">
    <location>
        <begin position="1144"/>
        <end position="1156"/>
    </location>
</feature>
<dbReference type="EMBL" id="QHKI01000019">
    <property type="protein sequence ID" value="RSM83477.1"/>
    <property type="molecule type" value="Genomic_DNA"/>
</dbReference>
<dbReference type="Pfam" id="PF00990">
    <property type="entry name" value="GGDEF"/>
    <property type="match status" value="1"/>
</dbReference>
<feature type="compositionally biased region" description="Basic and acidic residues" evidence="1">
    <location>
        <begin position="933"/>
        <end position="945"/>
    </location>
</feature>
<feature type="compositionally biased region" description="Low complexity" evidence="1">
    <location>
        <begin position="1019"/>
        <end position="1031"/>
    </location>
</feature>
<feature type="compositionally biased region" description="Pro residues" evidence="1">
    <location>
        <begin position="481"/>
        <end position="491"/>
    </location>
</feature>
<gene>
    <name evidence="3" type="ORF">DMH04_22765</name>
</gene>
<feature type="domain" description="GGDEF" evidence="2">
    <location>
        <begin position="171"/>
        <end position="300"/>
    </location>
</feature>